<dbReference type="GO" id="GO:0016811">
    <property type="term" value="F:hydrolase activity, acting on carbon-nitrogen (but not peptide) bonds, in linear amides"/>
    <property type="evidence" value="ECO:0007669"/>
    <property type="project" value="TreeGrafter"/>
</dbReference>
<proteinExistence type="predicted"/>
<sequence length="215" mass="24543">MSRFFGFKDVLVLAPHTDDGEIGAGGVIKTLSDSDVRVHYVAFSSCSESLPQGFPKDTLIKECSVATKMLGIQEDRVLIKNYPVRRFSEWRQEILEELVQIKKEIDPDCVLVPCSYDIHQDHEVVSNEAKRAFKAITILGYELPWNCFSFKGDLFFEVQENAINTKKKSISSYKSQQFRSYGDGSDIVKLSELRGSQVGVKYAEVFEVIRWVWKI</sequence>
<evidence type="ECO:0000313" key="1">
    <source>
        <dbReference type="EMBL" id="TDT43448.1"/>
    </source>
</evidence>
<accession>A0A4V3EQV1</accession>
<dbReference type="Pfam" id="PF02585">
    <property type="entry name" value="PIG-L"/>
    <property type="match status" value="1"/>
</dbReference>
<dbReference type="InterPro" id="IPR024078">
    <property type="entry name" value="LmbE-like_dom_sf"/>
</dbReference>
<comment type="caution">
    <text evidence="1">The sequence shown here is derived from an EMBL/GenBank/DDBJ whole genome shotgun (WGS) entry which is preliminary data.</text>
</comment>
<dbReference type="EMBL" id="SOAX01000002">
    <property type="protein sequence ID" value="TDT43448.1"/>
    <property type="molecule type" value="Genomic_DNA"/>
</dbReference>
<dbReference type="OrthoDB" id="9790023at2"/>
<evidence type="ECO:0000313" key="2">
    <source>
        <dbReference type="Proteomes" id="UP000295830"/>
    </source>
</evidence>
<dbReference type="Gene3D" id="3.40.50.10320">
    <property type="entry name" value="LmbE-like"/>
    <property type="match status" value="1"/>
</dbReference>
<gene>
    <name evidence="1" type="ORF">DES49_1264</name>
</gene>
<dbReference type="SUPFAM" id="SSF102588">
    <property type="entry name" value="LmbE-like"/>
    <property type="match status" value="1"/>
</dbReference>
<reference evidence="1 2" key="1">
    <citation type="submission" date="2019-03" db="EMBL/GenBank/DDBJ databases">
        <title>Genomic Encyclopedia of Type Strains, Phase IV (KMG-IV): sequencing the most valuable type-strain genomes for metagenomic binning, comparative biology and taxonomic classification.</title>
        <authorList>
            <person name="Goeker M."/>
        </authorList>
    </citation>
    <scope>NUCLEOTIDE SEQUENCE [LARGE SCALE GENOMIC DNA]</scope>
    <source>
        <strain evidence="1 2">DSM 15505</strain>
    </source>
</reference>
<dbReference type="AlphaFoldDB" id="A0A4V3EQV1"/>
<dbReference type="Proteomes" id="UP000295830">
    <property type="component" value="Unassembled WGS sequence"/>
</dbReference>
<dbReference type="PANTHER" id="PTHR12993">
    <property type="entry name" value="N-ACETYLGLUCOSAMINYL-PHOSPHATIDYLINOSITOL DE-N-ACETYLASE-RELATED"/>
    <property type="match status" value="1"/>
</dbReference>
<protein>
    <submittedName>
        <fullName evidence="1">LmbE family N-acetylglucosaminyl deacetylase</fullName>
    </submittedName>
</protein>
<dbReference type="PANTHER" id="PTHR12993:SF11">
    <property type="entry name" value="N-ACETYLGLUCOSAMINYL-PHOSPHATIDYLINOSITOL DE-N-ACETYLASE"/>
    <property type="match status" value="1"/>
</dbReference>
<keyword evidence="2" id="KW-1185">Reference proteome</keyword>
<dbReference type="RefSeq" id="WP_133735517.1">
    <property type="nucleotide sequence ID" value="NZ_SOAX01000002.1"/>
</dbReference>
<organism evidence="1 2">
    <name type="scientific">Halospina denitrificans</name>
    <dbReference type="NCBI Taxonomy" id="332522"/>
    <lineage>
        <taxon>Bacteria</taxon>
        <taxon>Pseudomonadati</taxon>
        <taxon>Pseudomonadota</taxon>
        <taxon>Gammaproteobacteria</taxon>
        <taxon>Halospina</taxon>
    </lineage>
</organism>
<name>A0A4V3EQV1_9GAMM</name>
<dbReference type="InterPro" id="IPR003737">
    <property type="entry name" value="GlcNAc_PI_deacetylase-related"/>
</dbReference>